<evidence type="ECO:0000256" key="6">
    <source>
        <dbReference type="ARBA" id="ARBA00022705"/>
    </source>
</evidence>
<gene>
    <name evidence="12" type="primary">dnaN_12</name>
    <name evidence="12" type="ORF">SDC9_27250</name>
</gene>
<keyword evidence="3" id="KW-0963">Cytoplasm</keyword>
<comment type="caution">
    <text evidence="12">The sequence shown here is derived from an EMBL/GenBank/DDBJ whole genome shotgun (WGS) entry which is preliminary data.</text>
</comment>
<evidence type="ECO:0000256" key="8">
    <source>
        <dbReference type="ARBA" id="ARBA00023125"/>
    </source>
</evidence>
<organism evidence="12">
    <name type="scientific">bioreactor metagenome</name>
    <dbReference type="NCBI Taxonomy" id="1076179"/>
    <lineage>
        <taxon>unclassified sequences</taxon>
        <taxon>metagenomes</taxon>
        <taxon>ecological metagenomes</taxon>
    </lineage>
</organism>
<dbReference type="GO" id="GO:0008408">
    <property type="term" value="F:3'-5' exonuclease activity"/>
    <property type="evidence" value="ECO:0007669"/>
    <property type="project" value="InterPro"/>
</dbReference>
<accession>A0A644URL0</accession>
<dbReference type="SUPFAM" id="SSF55979">
    <property type="entry name" value="DNA clamp"/>
    <property type="match status" value="3"/>
</dbReference>
<dbReference type="Gene3D" id="3.10.150.10">
    <property type="entry name" value="DNA Polymerase III, subunit A, domain 2"/>
    <property type="match status" value="1"/>
</dbReference>
<evidence type="ECO:0000256" key="3">
    <source>
        <dbReference type="ARBA" id="ARBA00022490"/>
    </source>
</evidence>
<dbReference type="SMART" id="SM00480">
    <property type="entry name" value="POL3Bc"/>
    <property type="match status" value="1"/>
</dbReference>
<keyword evidence="7" id="KW-0239">DNA-directed DNA polymerase</keyword>
<evidence type="ECO:0000259" key="11">
    <source>
        <dbReference type="Pfam" id="PF02768"/>
    </source>
</evidence>
<dbReference type="Pfam" id="PF02768">
    <property type="entry name" value="DNA_pol3_beta_3"/>
    <property type="match status" value="1"/>
</dbReference>
<evidence type="ECO:0000256" key="7">
    <source>
        <dbReference type="ARBA" id="ARBA00022932"/>
    </source>
</evidence>
<evidence type="ECO:0000256" key="4">
    <source>
        <dbReference type="ARBA" id="ARBA00022679"/>
    </source>
</evidence>
<protein>
    <submittedName>
        <fullName evidence="12">Beta sliding clamp</fullName>
    </submittedName>
</protein>
<evidence type="ECO:0000256" key="2">
    <source>
        <dbReference type="ARBA" id="ARBA00010752"/>
    </source>
</evidence>
<dbReference type="PANTHER" id="PTHR30478">
    <property type="entry name" value="DNA POLYMERASE III SUBUNIT BETA"/>
    <property type="match status" value="1"/>
</dbReference>
<feature type="domain" description="DNA polymerase III beta sliding clamp C-terminal" evidence="11">
    <location>
        <begin position="247"/>
        <end position="371"/>
    </location>
</feature>
<dbReference type="InterPro" id="IPR046938">
    <property type="entry name" value="DNA_clamp_sf"/>
</dbReference>
<dbReference type="GO" id="GO:0009360">
    <property type="term" value="C:DNA polymerase III complex"/>
    <property type="evidence" value="ECO:0007669"/>
    <property type="project" value="InterPro"/>
</dbReference>
<dbReference type="CDD" id="cd00140">
    <property type="entry name" value="beta_clamp"/>
    <property type="match status" value="1"/>
</dbReference>
<dbReference type="InterPro" id="IPR022635">
    <property type="entry name" value="DNA_polIII_beta_C"/>
</dbReference>
<dbReference type="InterPro" id="IPR022634">
    <property type="entry name" value="DNA_polIII_beta_N"/>
</dbReference>
<name>A0A644URL0_9ZZZZ</name>
<evidence type="ECO:0000259" key="10">
    <source>
        <dbReference type="Pfam" id="PF02767"/>
    </source>
</evidence>
<dbReference type="AlphaFoldDB" id="A0A644URL0"/>
<feature type="domain" description="DNA polymerase III beta sliding clamp central" evidence="10">
    <location>
        <begin position="132"/>
        <end position="244"/>
    </location>
</feature>
<dbReference type="InterPro" id="IPR022637">
    <property type="entry name" value="DNA_polIII_beta_cen"/>
</dbReference>
<comment type="subcellular location">
    <subcellularLocation>
        <location evidence="1">Cytoplasm</location>
    </subcellularLocation>
</comment>
<dbReference type="Gene3D" id="3.70.10.10">
    <property type="match status" value="1"/>
</dbReference>
<dbReference type="GO" id="GO:0003677">
    <property type="term" value="F:DNA binding"/>
    <property type="evidence" value="ECO:0007669"/>
    <property type="project" value="UniProtKB-KW"/>
</dbReference>
<evidence type="ECO:0000259" key="9">
    <source>
        <dbReference type="Pfam" id="PF00712"/>
    </source>
</evidence>
<dbReference type="GO" id="GO:0006271">
    <property type="term" value="P:DNA strand elongation involved in DNA replication"/>
    <property type="evidence" value="ECO:0007669"/>
    <property type="project" value="TreeGrafter"/>
</dbReference>
<evidence type="ECO:0000256" key="1">
    <source>
        <dbReference type="ARBA" id="ARBA00004496"/>
    </source>
</evidence>
<dbReference type="PANTHER" id="PTHR30478:SF0">
    <property type="entry name" value="BETA SLIDING CLAMP"/>
    <property type="match status" value="1"/>
</dbReference>
<sequence length="375" mass="41613">MKFVVSSTELLTRLQSVSRVISTKNSLPILDNFLFILKDGTLSITASDLETTLKTKMLIENISEEGEITVPAKLLVDSLREFADQPLEFKTNDSCSILDITWASGNAKLPCTTSDDYPSVPELSENYTTISINSHVLLEGINRTLYATAEEELRPVMNGIFFDIDNSSSTLVASDAHKLVCYTRHDIKSDNKSSFILPKKPSSVLKNILGKGDEDVIIRFDSRNATFEFESFNLICRLVEGNYPAYKSVIPKNNTNKLVINRLDLLNSARRVAVCSNQASSQVRLKLTYNTLTLSAQDLDFSISANENLICQYEGDNMEIAFKSTFLIEILSNLPYTDISLELSDPSRAALILAAGPVDPQEEILALIMPMMVNA</sequence>
<keyword evidence="8" id="KW-0238">DNA-binding</keyword>
<dbReference type="Pfam" id="PF00712">
    <property type="entry name" value="DNA_pol3_beta"/>
    <property type="match status" value="1"/>
</dbReference>
<dbReference type="Pfam" id="PF02767">
    <property type="entry name" value="DNA_pol3_beta_2"/>
    <property type="match status" value="1"/>
</dbReference>
<dbReference type="PIRSF" id="PIRSF000804">
    <property type="entry name" value="DNA_pol_III_b"/>
    <property type="match status" value="1"/>
</dbReference>
<evidence type="ECO:0000256" key="5">
    <source>
        <dbReference type="ARBA" id="ARBA00022695"/>
    </source>
</evidence>
<evidence type="ECO:0000313" key="12">
    <source>
        <dbReference type="EMBL" id="MPL81333.1"/>
    </source>
</evidence>
<dbReference type="GO" id="GO:0005737">
    <property type="term" value="C:cytoplasm"/>
    <property type="evidence" value="ECO:0007669"/>
    <property type="project" value="UniProtKB-SubCell"/>
</dbReference>
<keyword evidence="6" id="KW-0235">DNA replication</keyword>
<feature type="domain" description="DNA polymerase III beta sliding clamp N-terminal" evidence="9">
    <location>
        <begin position="1"/>
        <end position="120"/>
    </location>
</feature>
<dbReference type="NCBIfam" id="TIGR00663">
    <property type="entry name" value="dnan"/>
    <property type="match status" value="1"/>
</dbReference>
<dbReference type="EMBL" id="VSSQ01000148">
    <property type="protein sequence ID" value="MPL81333.1"/>
    <property type="molecule type" value="Genomic_DNA"/>
</dbReference>
<proteinExistence type="inferred from homology"/>
<dbReference type="InterPro" id="IPR001001">
    <property type="entry name" value="DNA_polIII_beta"/>
</dbReference>
<reference evidence="12" key="1">
    <citation type="submission" date="2019-08" db="EMBL/GenBank/DDBJ databases">
        <authorList>
            <person name="Kucharzyk K."/>
            <person name="Murdoch R.W."/>
            <person name="Higgins S."/>
            <person name="Loffler F."/>
        </authorList>
    </citation>
    <scope>NUCLEOTIDE SEQUENCE</scope>
</reference>
<keyword evidence="4" id="KW-0808">Transferase</keyword>
<dbReference type="GO" id="GO:0003887">
    <property type="term" value="F:DNA-directed DNA polymerase activity"/>
    <property type="evidence" value="ECO:0007669"/>
    <property type="project" value="UniProtKB-KW"/>
</dbReference>
<comment type="similarity">
    <text evidence="2">Belongs to the beta sliding clamp family.</text>
</comment>
<keyword evidence="5" id="KW-0548">Nucleotidyltransferase</keyword>